<dbReference type="AlphaFoldDB" id="A0A974CAU8"/>
<feature type="transmembrane region" description="Helical" evidence="1">
    <location>
        <begin position="87"/>
        <end position="110"/>
    </location>
</feature>
<keyword evidence="1" id="KW-0472">Membrane</keyword>
<name>A0A974CAU8_XENLA</name>
<keyword evidence="1" id="KW-0812">Transmembrane</keyword>
<keyword evidence="1" id="KW-1133">Transmembrane helix</keyword>
<evidence type="ECO:0000313" key="3">
    <source>
        <dbReference type="Proteomes" id="UP000694892"/>
    </source>
</evidence>
<evidence type="ECO:0000313" key="2">
    <source>
        <dbReference type="EMBL" id="OCT69276.1"/>
    </source>
</evidence>
<protein>
    <submittedName>
        <fullName evidence="2">Uncharacterized protein</fullName>
    </submittedName>
</protein>
<dbReference type="EMBL" id="CM004480">
    <property type="protein sequence ID" value="OCT69276.1"/>
    <property type="molecule type" value="Genomic_DNA"/>
</dbReference>
<reference evidence="3" key="1">
    <citation type="journal article" date="2016" name="Nature">
        <title>Genome evolution in the allotetraploid frog Xenopus laevis.</title>
        <authorList>
            <person name="Session A.M."/>
            <person name="Uno Y."/>
            <person name="Kwon T."/>
            <person name="Chapman J.A."/>
            <person name="Toyoda A."/>
            <person name="Takahashi S."/>
            <person name="Fukui A."/>
            <person name="Hikosaka A."/>
            <person name="Suzuki A."/>
            <person name="Kondo M."/>
            <person name="van Heeringen S.J."/>
            <person name="Quigley I."/>
            <person name="Heinz S."/>
            <person name="Ogino H."/>
            <person name="Ochi H."/>
            <person name="Hellsten U."/>
            <person name="Lyons J.B."/>
            <person name="Simakov O."/>
            <person name="Putnam N."/>
            <person name="Stites J."/>
            <person name="Kuroki Y."/>
            <person name="Tanaka T."/>
            <person name="Michiue T."/>
            <person name="Watanabe M."/>
            <person name="Bogdanovic O."/>
            <person name="Lister R."/>
            <person name="Georgiou G."/>
            <person name="Paranjpe S.S."/>
            <person name="van Kruijsbergen I."/>
            <person name="Shu S."/>
            <person name="Carlson J."/>
            <person name="Kinoshita T."/>
            <person name="Ohta Y."/>
            <person name="Mawaribuchi S."/>
            <person name="Jenkins J."/>
            <person name="Grimwood J."/>
            <person name="Schmutz J."/>
            <person name="Mitros T."/>
            <person name="Mozaffari S.V."/>
            <person name="Suzuki Y."/>
            <person name="Haramoto Y."/>
            <person name="Yamamoto T.S."/>
            <person name="Takagi C."/>
            <person name="Heald R."/>
            <person name="Miller K."/>
            <person name="Haudenschild C."/>
            <person name="Kitzman J."/>
            <person name="Nakayama T."/>
            <person name="Izutsu Y."/>
            <person name="Robert J."/>
            <person name="Fortriede J."/>
            <person name="Burns K."/>
            <person name="Lotay V."/>
            <person name="Karimi K."/>
            <person name="Yasuoka Y."/>
            <person name="Dichmann D.S."/>
            <person name="Flajnik M.F."/>
            <person name="Houston D.W."/>
            <person name="Shendure J."/>
            <person name="DuPasquier L."/>
            <person name="Vize P.D."/>
            <person name="Zorn A.M."/>
            <person name="Ito M."/>
            <person name="Marcotte E.M."/>
            <person name="Wallingford J.B."/>
            <person name="Ito Y."/>
            <person name="Asashima M."/>
            <person name="Ueno N."/>
            <person name="Matsuda Y."/>
            <person name="Veenstra G.J."/>
            <person name="Fujiyama A."/>
            <person name="Harland R.M."/>
            <person name="Taira M."/>
            <person name="Rokhsar D.S."/>
        </authorList>
    </citation>
    <scope>NUCLEOTIDE SEQUENCE [LARGE SCALE GENOMIC DNA]</scope>
    <source>
        <strain evidence="3">J</strain>
    </source>
</reference>
<proteinExistence type="predicted"/>
<gene>
    <name evidence="2" type="ORF">XELAEV_18040587mg</name>
</gene>
<dbReference type="Proteomes" id="UP000694892">
    <property type="component" value="Chromosome 8L"/>
</dbReference>
<sequence>MIIAGGNRPATQDSMMGIVFFQIVDWDRAVQDCALQLLISMRLKSPPLTGSLTTCKTVHLSWLLLCPCNRTCLLTGVTYLSFSRSQLLIVLLCSPILVLTSHLVFTTYALPQGHFSM</sequence>
<accession>A0A974CAU8</accession>
<evidence type="ECO:0000256" key="1">
    <source>
        <dbReference type="SAM" id="Phobius"/>
    </source>
</evidence>
<organism evidence="2 3">
    <name type="scientific">Xenopus laevis</name>
    <name type="common">African clawed frog</name>
    <dbReference type="NCBI Taxonomy" id="8355"/>
    <lineage>
        <taxon>Eukaryota</taxon>
        <taxon>Metazoa</taxon>
        <taxon>Chordata</taxon>
        <taxon>Craniata</taxon>
        <taxon>Vertebrata</taxon>
        <taxon>Euteleostomi</taxon>
        <taxon>Amphibia</taxon>
        <taxon>Batrachia</taxon>
        <taxon>Anura</taxon>
        <taxon>Pipoidea</taxon>
        <taxon>Pipidae</taxon>
        <taxon>Xenopodinae</taxon>
        <taxon>Xenopus</taxon>
        <taxon>Xenopus</taxon>
    </lineage>
</organism>